<proteinExistence type="evidence at transcript level"/>
<protein>
    <submittedName>
        <fullName evidence="1">Macaca fascicularis brain cDNA clone: QtrA-17650, similar to human CTP synthase (CTPS), mRNA, RefSeq: NM_001905.1</fullName>
    </submittedName>
</protein>
<evidence type="ECO:0000313" key="1">
    <source>
        <dbReference type="EMBL" id="BAE91578.1"/>
    </source>
</evidence>
<sequence length="45" mass="5281">MIVCWRPALLPLWANTRSSQTPMLLSLRLWSILHWPSTTNWKSST</sequence>
<name>I7GPJ9_MACFA</name>
<dbReference type="AlphaFoldDB" id="I7GPJ9"/>
<dbReference type="EMBL" id="AB174516">
    <property type="protein sequence ID" value="BAE91578.1"/>
    <property type="molecule type" value="mRNA"/>
</dbReference>
<organism evidence="1">
    <name type="scientific">Macaca fascicularis</name>
    <name type="common">Crab-eating macaque</name>
    <name type="synonym">Cynomolgus monkey</name>
    <dbReference type="NCBI Taxonomy" id="9541"/>
    <lineage>
        <taxon>Eukaryota</taxon>
        <taxon>Metazoa</taxon>
        <taxon>Chordata</taxon>
        <taxon>Craniata</taxon>
        <taxon>Vertebrata</taxon>
        <taxon>Euteleostomi</taxon>
        <taxon>Mammalia</taxon>
        <taxon>Eutheria</taxon>
        <taxon>Euarchontoglires</taxon>
        <taxon>Primates</taxon>
        <taxon>Haplorrhini</taxon>
        <taxon>Catarrhini</taxon>
        <taxon>Cercopithecidae</taxon>
        <taxon>Cercopithecinae</taxon>
        <taxon>Macaca</taxon>
    </lineage>
</organism>
<reference evidence="1" key="1">
    <citation type="journal article" date="2007" name="PLoS Biol.">
        <title>Rate of evolution in brain-expressed genes in humans and other primates.</title>
        <authorList>
            <person name="Wang H.-Y."/>
            <person name="Chien H.-C."/>
            <person name="Osada N."/>
            <person name="Hashimoto K."/>
            <person name="Sugano S."/>
            <person name="Gojobori T."/>
            <person name="Chou C.-K."/>
            <person name="Tsai S.-F."/>
            <person name="Wu C.-I."/>
            <person name="Shen C.-K.J."/>
        </authorList>
    </citation>
    <scope>NUCLEOTIDE SEQUENCE</scope>
</reference>
<accession>I7GPJ9</accession>